<sequence>MKQEPTILVIFGATGDLVRRKIVPALWHLYTEGALPSVFSIVGFSRRDFTHEQFRAYVAEMLAAYHPKRDPKKEKKFLAAFRYARGFFDASDAYAHLGAVLAGIEKEWNTSANKLLYLAVTPEHYRTVLTNIAHSGLARKNAPGKGWTRIIVEKPFGKDADTAMALDVLLGELFAEEQIYRIDHYLAKEMIQNILAFRFSNNLFEKNWGTESIERIDIRLWEKIGVEERGGFYDGVGALRDVGQNHLLQMLALVTMERPDNFGALALRRRRADMLQGLRALEAGDIATATVRAQYDGYRAIRGVVPDSATETYFKIGATLVSRRWQGVKITLESGKRMHEQRKEIEIIFRHPSPCLCPPGAVGHYRNRMVISLEPEERIVIHFWSKKSGFAYALEERMLAFVLRQGKKRMQYVEEYKKLLLDCIIGDQTLFVSTEEVKQMWRFIDPIQDAWRDNRVPLLSYTPDTDEAIMLASGSTATIFSEMTPPKKEREVGFVGLGKMGKNMVVRLLEYGWRVVAYDRNHEAMKKLGEKGAEIPSDLPALVGSLKHPRLVLLMVPAGSAVDDVLFGKTGLAQVLEKGDTVIDGGNSFYEDSVRRAKKLTRRGIHFLDVGVSGGPEGARLGACLTVGGEEKTFRRYEDVFRALAGDAGLLYAGKSGAGHFVKMVHNGIEYGMMQAIAEGFAVMKKSPFRLDLKKIAETYNRGSVVQSRLIGWLGDGYEAYGEDLKSITGSVGHTGEGAWTVRTAKKLGVPVPVIKGAYDFRVSSKKNPSYIGKILSALRNQFGGHSVR</sequence>
<reference evidence="8 9" key="1">
    <citation type="journal article" date="2016" name="Nat. Commun.">
        <title>Thousands of microbial genomes shed light on interconnected biogeochemical processes in an aquifer system.</title>
        <authorList>
            <person name="Anantharaman K."/>
            <person name="Brown C.T."/>
            <person name="Hug L.A."/>
            <person name="Sharon I."/>
            <person name="Castelle C.J."/>
            <person name="Probst A.J."/>
            <person name="Thomas B.C."/>
            <person name="Singh A."/>
            <person name="Wilkins M.J."/>
            <person name="Karaoz U."/>
            <person name="Brodie E.L."/>
            <person name="Williams K.H."/>
            <person name="Hubbard S.S."/>
            <person name="Banfield J.F."/>
        </authorList>
    </citation>
    <scope>NUCLEOTIDE SEQUENCE [LARGE SCALE GENOMIC DNA]</scope>
</reference>
<keyword evidence="3 6" id="KW-0521">NADP</keyword>
<feature type="binding site" evidence="6">
    <location>
        <position position="154"/>
    </location>
    <ligand>
        <name>NADP(+)</name>
        <dbReference type="ChEBI" id="CHEBI:58349"/>
    </ligand>
</feature>
<dbReference type="NCBIfam" id="TIGR00872">
    <property type="entry name" value="gnd_rel"/>
    <property type="match status" value="1"/>
</dbReference>
<dbReference type="AlphaFoldDB" id="A0A1G2KY21"/>
<dbReference type="PANTHER" id="PTHR23429">
    <property type="entry name" value="GLUCOSE-6-PHOSPHATE 1-DEHYDROGENASE G6PD"/>
    <property type="match status" value="1"/>
</dbReference>
<dbReference type="GO" id="GO:0004616">
    <property type="term" value="F:phosphogluconate dehydrogenase (decarboxylating) activity"/>
    <property type="evidence" value="ECO:0007669"/>
    <property type="project" value="InterPro"/>
</dbReference>
<evidence type="ECO:0000256" key="6">
    <source>
        <dbReference type="HAMAP-Rule" id="MF_00966"/>
    </source>
</evidence>
<gene>
    <name evidence="6" type="primary">zwf</name>
    <name evidence="8" type="ORF">A3C92_00370</name>
</gene>
<dbReference type="GO" id="GO:0016054">
    <property type="term" value="P:organic acid catabolic process"/>
    <property type="evidence" value="ECO:0007669"/>
    <property type="project" value="UniProtKB-ARBA"/>
</dbReference>
<evidence type="ECO:0000313" key="8">
    <source>
        <dbReference type="EMBL" id="OHA03382.1"/>
    </source>
</evidence>
<dbReference type="GO" id="GO:0050661">
    <property type="term" value="F:NADP binding"/>
    <property type="evidence" value="ECO:0007669"/>
    <property type="project" value="UniProtKB-UniRule"/>
</dbReference>
<feature type="binding site" evidence="6">
    <location>
        <position position="222"/>
    </location>
    <ligand>
        <name>substrate</name>
    </ligand>
</feature>
<evidence type="ECO:0000256" key="2">
    <source>
        <dbReference type="ARBA" id="ARBA00022526"/>
    </source>
</evidence>
<dbReference type="SMART" id="SM01350">
    <property type="entry name" value="6PGD"/>
    <property type="match status" value="1"/>
</dbReference>
<dbReference type="Gene3D" id="3.30.360.10">
    <property type="entry name" value="Dihydrodipicolinate Reductase, domain 2"/>
    <property type="match status" value="1"/>
</dbReference>
<dbReference type="InterPro" id="IPR008927">
    <property type="entry name" value="6-PGluconate_DH-like_C_sf"/>
</dbReference>
<dbReference type="InterPro" id="IPR002204">
    <property type="entry name" value="3-OH-isobutyrate_DH-rel_CS"/>
</dbReference>
<dbReference type="InterPro" id="IPR036291">
    <property type="entry name" value="NAD(P)-bd_dom_sf"/>
</dbReference>
<feature type="binding site" evidence="6">
    <location>
        <position position="241"/>
    </location>
    <ligand>
        <name>substrate</name>
    </ligand>
</feature>
<dbReference type="Gene3D" id="3.40.50.720">
    <property type="entry name" value="NAD(P)-binding Rossmann-like Domain"/>
    <property type="match status" value="2"/>
</dbReference>
<dbReference type="NCBIfam" id="TIGR00871">
    <property type="entry name" value="zwf"/>
    <property type="match status" value="1"/>
</dbReference>
<comment type="caution">
    <text evidence="8">The sequence shown here is derived from an EMBL/GenBank/DDBJ whole genome shotgun (WGS) entry which is preliminary data.</text>
</comment>
<dbReference type="Pfam" id="PF00393">
    <property type="entry name" value="6PGD"/>
    <property type="match status" value="1"/>
</dbReference>
<dbReference type="InterPro" id="IPR001282">
    <property type="entry name" value="G6P_DH"/>
</dbReference>
<keyword evidence="4 6" id="KW-0560">Oxidoreductase</keyword>
<dbReference type="InterPro" id="IPR022675">
    <property type="entry name" value="G6P_DH_C"/>
</dbReference>
<dbReference type="InterPro" id="IPR022674">
    <property type="entry name" value="G6P_DH_NAD-bd"/>
</dbReference>
<dbReference type="EC" id="1.1.1.49" evidence="6"/>
<evidence type="ECO:0000259" key="7">
    <source>
        <dbReference type="SMART" id="SM01350"/>
    </source>
</evidence>
<protein>
    <recommendedName>
        <fullName evidence="6">Glucose-6-phosphate 1-dehydrogenase</fullName>
        <shortName evidence="6">G6PD</shortName>
        <ecNumber evidence="6">1.1.1.49</ecNumber>
    </recommendedName>
</protein>
<dbReference type="GO" id="GO:0006006">
    <property type="term" value="P:glucose metabolic process"/>
    <property type="evidence" value="ECO:0007669"/>
    <property type="project" value="UniProtKB-KW"/>
</dbReference>
<comment type="similarity">
    <text evidence="6">Belongs to the glucose-6-phosphate dehydrogenase family.</text>
</comment>
<dbReference type="PANTHER" id="PTHR23429:SF0">
    <property type="entry name" value="GLUCOSE-6-PHOSPHATE 1-DEHYDROGENASE"/>
    <property type="match status" value="1"/>
</dbReference>
<feature type="binding site" evidence="6">
    <location>
        <position position="184"/>
    </location>
    <ligand>
        <name>substrate</name>
    </ligand>
</feature>
<dbReference type="InterPro" id="IPR013328">
    <property type="entry name" value="6PGD_dom2"/>
</dbReference>
<keyword evidence="5 6" id="KW-0119">Carbohydrate metabolism</keyword>
<feature type="binding site" evidence="6">
    <location>
        <position position="188"/>
    </location>
    <ligand>
        <name>substrate</name>
    </ligand>
</feature>
<feature type="active site" description="Proton acceptor" evidence="6">
    <location>
        <position position="246"/>
    </location>
</feature>
<accession>A0A1G2KY21</accession>
<feature type="domain" description="6-phosphogluconate dehydrogenase C-terminal" evidence="7">
    <location>
        <begin position="659"/>
        <end position="787"/>
    </location>
</feature>
<organism evidence="8 9">
    <name type="scientific">Candidatus Sungbacteria bacterium RIFCSPHIGHO2_02_FULL_53_17</name>
    <dbReference type="NCBI Taxonomy" id="1802275"/>
    <lineage>
        <taxon>Bacteria</taxon>
        <taxon>Candidatus Sungiibacteriota</taxon>
    </lineage>
</organism>
<dbReference type="NCBIfam" id="NF007161">
    <property type="entry name" value="PRK09599.1"/>
    <property type="match status" value="1"/>
</dbReference>
<feature type="binding site" evidence="6">
    <location>
        <position position="336"/>
    </location>
    <ligand>
        <name>substrate</name>
    </ligand>
</feature>
<evidence type="ECO:0000256" key="5">
    <source>
        <dbReference type="ARBA" id="ARBA00023277"/>
    </source>
</evidence>
<dbReference type="GO" id="GO:0004345">
    <property type="term" value="F:glucose-6-phosphate dehydrogenase activity"/>
    <property type="evidence" value="ECO:0007669"/>
    <property type="project" value="UniProtKB-UniRule"/>
</dbReference>
<dbReference type="Pfam" id="PF03446">
    <property type="entry name" value="NAD_binding_2"/>
    <property type="match status" value="1"/>
</dbReference>
<evidence type="ECO:0000313" key="9">
    <source>
        <dbReference type="Proteomes" id="UP000177177"/>
    </source>
</evidence>
<dbReference type="InterPro" id="IPR004849">
    <property type="entry name" value="6DGDH_YqeC"/>
</dbReference>
<name>A0A1G2KY21_9BACT</name>
<dbReference type="Pfam" id="PF02781">
    <property type="entry name" value="G6PD_C"/>
    <property type="match status" value="1"/>
</dbReference>
<evidence type="ECO:0000256" key="1">
    <source>
        <dbReference type="ARBA" id="ARBA00004937"/>
    </source>
</evidence>
<dbReference type="HAMAP" id="MF_00966">
    <property type="entry name" value="G6PD"/>
    <property type="match status" value="1"/>
</dbReference>
<dbReference type="SUPFAM" id="SSF55347">
    <property type="entry name" value="Glyceraldehyde-3-phosphate dehydrogenase-like, C-terminal domain"/>
    <property type="match status" value="1"/>
</dbReference>
<dbReference type="GO" id="GO:0009051">
    <property type="term" value="P:pentose-phosphate shunt, oxidative branch"/>
    <property type="evidence" value="ECO:0007669"/>
    <property type="project" value="TreeGrafter"/>
</dbReference>
<dbReference type="UniPathway" id="UPA00115">
    <property type="reaction ID" value="UER00408"/>
</dbReference>
<comment type="pathway">
    <text evidence="1 6">Carbohydrate degradation; pentose phosphate pathway; D-ribulose 5-phosphate from D-glucose 6-phosphate (oxidative stage): step 1/3.</text>
</comment>
<dbReference type="GO" id="GO:0005829">
    <property type="term" value="C:cytosol"/>
    <property type="evidence" value="ECO:0007669"/>
    <property type="project" value="TreeGrafter"/>
</dbReference>
<dbReference type="PRINTS" id="PR00079">
    <property type="entry name" value="G6PDHDRGNASE"/>
</dbReference>
<feature type="binding site" evidence="6">
    <location>
        <position position="46"/>
    </location>
    <ligand>
        <name>NADP(+)</name>
        <dbReference type="ChEBI" id="CHEBI:58349"/>
    </ligand>
</feature>
<evidence type="ECO:0000256" key="3">
    <source>
        <dbReference type="ARBA" id="ARBA00022857"/>
    </source>
</evidence>
<dbReference type="SUPFAM" id="SSF51735">
    <property type="entry name" value="NAD(P)-binding Rossmann-fold domains"/>
    <property type="match status" value="2"/>
</dbReference>
<comment type="caution">
    <text evidence="6">Lacks conserved residue(s) required for the propagation of feature annotation.</text>
</comment>
<dbReference type="Proteomes" id="UP000177177">
    <property type="component" value="Unassembled WGS sequence"/>
</dbReference>
<comment type="function">
    <text evidence="6">Catalyzes the oxidation of glucose 6-phosphate to 6-phosphogluconolactone.</text>
</comment>
<dbReference type="Pfam" id="PF00479">
    <property type="entry name" value="G6PD_N"/>
    <property type="match status" value="1"/>
</dbReference>
<dbReference type="InterPro" id="IPR006114">
    <property type="entry name" value="6PGDH_C"/>
</dbReference>
<dbReference type="EMBL" id="MHQN01000020">
    <property type="protein sequence ID" value="OHA03382.1"/>
    <property type="molecule type" value="Genomic_DNA"/>
</dbReference>
<dbReference type="PROSITE" id="PS00895">
    <property type="entry name" value="3_HYDROXYISOBUT_DH"/>
    <property type="match status" value="1"/>
</dbReference>
<proteinExistence type="inferred from homology"/>
<comment type="catalytic activity">
    <reaction evidence="6">
        <text>D-glucose 6-phosphate + NADP(+) = 6-phospho-D-glucono-1,5-lactone + NADPH + H(+)</text>
        <dbReference type="Rhea" id="RHEA:15841"/>
        <dbReference type="ChEBI" id="CHEBI:15378"/>
        <dbReference type="ChEBI" id="CHEBI:57783"/>
        <dbReference type="ChEBI" id="CHEBI:57955"/>
        <dbReference type="ChEBI" id="CHEBI:58349"/>
        <dbReference type="ChEBI" id="CHEBI:61548"/>
        <dbReference type="EC" id="1.1.1.49"/>
    </reaction>
</comment>
<dbReference type="SUPFAM" id="SSF48179">
    <property type="entry name" value="6-phosphogluconate dehydrogenase C-terminal domain-like"/>
    <property type="match status" value="1"/>
</dbReference>
<keyword evidence="2 6" id="KW-0313">Glucose metabolism</keyword>
<evidence type="ECO:0000256" key="4">
    <source>
        <dbReference type="ARBA" id="ARBA00023002"/>
    </source>
</evidence>
<dbReference type="Gene3D" id="1.10.1040.10">
    <property type="entry name" value="N-(1-d-carboxylethyl)-l-norvaline Dehydrogenase, domain 2"/>
    <property type="match status" value="1"/>
</dbReference>
<dbReference type="InterPro" id="IPR006115">
    <property type="entry name" value="6PGDH_NADP-bd"/>
</dbReference>